<reference evidence="1 2" key="1">
    <citation type="submission" date="2019-04" db="EMBL/GenBank/DDBJ databases">
        <title>A pseudo-fructophilic Leuconostoc citreum strain F192-5 isolated from peel of satsuma mandarin: the first report for isolation and characterization of strain-dependent fructophilic-like characteristics.</title>
        <authorList>
            <person name="Maeno S."/>
            <person name="Tanizawa Y."/>
            <person name="Kajikawa A."/>
            <person name="Kanesaki Y."/>
            <person name="Kubota E."/>
            <person name="Arita M."/>
            <person name="Leon D."/>
            <person name="Endo A."/>
        </authorList>
    </citation>
    <scope>NUCLEOTIDE SEQUENCE [LARGE SCALE GENOMIC DNA]</scope>
    <source>
        <strain evidence="1 2">F192-5</strain>
    </source>
</reference>
<name>A0A5A5TXV5_LEUCI</name>
<dbReference type="Proteomes" id="UP000323274">
    <property type="component" value="Unassembled WGS sequence"/>
</dbReference>
<accession>A0A5A5TXV5</accession>
<evidence type="ECO:0000313" key="1">
    <source>
        <dbReference type="EMBL" id="GDZ83397.1"/>
    </source>
</evidence>
<proteinExistence type="predicted"/>
<dbReference type="EMBL" id="BJJW01000003">
    <property type="protein sequence ID" value="GDZ83397.1"/>
    <property type="molecule type" value="Genomic_DNA"/>
</dbReference>
<sequence length="71" mass="8116">MNNIYPINIKVKIVKYLFLAKSKLFFILRKLIDVLAVGNQAALNPRKKPEIIYNSGKKLPIIPKIDPNVPE</sequence>
<comment type="caution">
    <text evidence="1">The sequence shown here is derived from an EMBL/GenBank/DDBJ whole genome shotgun (WGS) entry which is preliminary data.</text>
</comment>
<protein>
    <submittedName>
        <fullName evidence="1">Uncharacterized protein</fullName>
    </submittedName>
</protein>
<gene>
    <name evidence="1" type="ORF">LCIT_06390</name>
</gene>
<dbReference type="AlphaFoldDB" id="A0A5A5TXV5"/>
<organism evidence="1 2">
    <name type="scientific">Leuconostoc citreum</name>
    <dbReference type="NCBI Taxonomy" id="33964"/>
    <lineage>
        <taxon>Bacteria</taxon>
        <taxon>Bacillati</taxon>
        <taxon>Bacillota</taxon>
        <taxon>Bacilli</taxon>
        <taxon>Lactobacillales</taxon>
        <taxon>Lactobacillaceae</taxon>
        <taxon>Leuconostoc</taxon>
    </lineage>
</organism>
<evidence type="ECO:0000313" key="2">
    <source>
        <dbReference type="Proteomes" id="UP000323274"/>
    </source>
</evidence>